<feature type="DNA-binding region" description="OmpR/PhoB-type" evidence="7">
    <location>
        <begin position="123"/>
        <end position="222"/>
    </location>
</feature>
<dbReference type="PROSITE" id="PS50110">
    <property type="entry name" value="RESPONSE_REGULATORY"/>
    <property type="match status" value="1"/>
</dbReference>
<evidence type="ECO:0000256" key="7">
    <source>
        <dbReference type="PROSITE-ProRule" id="PRU01091"/>
    </source>
</evidence>
<dbReference type="GO" id="GO:0000156">
    <property type="term" value="F:phosphorelay response regulator activity"/>
    <property type="evidence" value="ECO:0007669"/>
    <property type="project" value="TreeGrafter"/>
</dbReference>
<dbReference type="InterPro" id="IPR001867">
    <property type="entry name" value="OmpR/PhoB-type_DNA-bd"/>
</dbReference>
<dbReference type="SMART" id="SM00448">
    <property type="entry name" value="REC"/>
    <property type="match status" value="1"/>
</dbReference>
<dbReference type="EMBL" id="AZJI01000005">
    <property type="protein sequence ID" value="ETD23325.1"/>
    <property type="molecule type" value="Genomic_DNA"/>
</dbReference>
<dbReference type="InterPro" id="IPR036388">
    <property type="entry name" value="WH-like_DNA-bd_sf"/>
</dbReference>
<feature type="modified residue" description="4-aspartylphosphate" evidence="6">
    <location>
        <position position="54"/>
    </location>
</feature>
<dbReference type="GO" id="GO:0005829">
    <property type="term" value="C:cytosol"/>
    <property type="evidence" value="ECO:0007669"/>
    <property type="project" value="TreeGrafter"/>
</dbReference>
<reference evidence="10 11" key="1">
    <citation type="journal article" date="2014" name="Genome Announc.">
        <title>Draft genome sequences of six enterohepatic helicobacter species isolated from humans and one from rhesus macaques.</title>
        <authorList>
            <person name="Shen Z."/>
            <person name="Sheh A."/>
            <person name="Young S.K."/>
            <person name="Abouelliel A."/>
            <person name="Ward D.V."/>
            <person name="Earl A.M."/>
            <person name="Fox J.G."/>
        </authorList>
    </citation>
    <scope>NUCLEOTIDE SEQUENCE [LARGE SCALE GENOMIC DNA]</scope>
    <source>
        <strain evidence="10 11">MIT 99-5501</strain>
    </source>
</reference>
<evidence type="ECO:0000256" key="1">
    <source>
        <dbReference type="ARBA" id="ARBA00022553"/>
    </source>
</evidence>
<evidence type="ECO:0000313" key="10">
    <source>
        <dbReference type="EMBL" id="ETD23325.1"/>
    </source>
</evidence>
<dbReference type="Proteomes" id="UP000018731">
    <property type="component" value="Unassembled WGS sequence"/>
</dbReference>
<name>V8C8H9_9HELI</name>
<comment type="caution">
    <text evidence="10">The sequence shown here is derived from an EMBL/GenBank/DDBJ whole genome shotgun (WGS) entry which is preliminary data.</text>
</comment>
<protein>
    <recommendedName>
        <fullName evidence="12">Response regulatory domain-containing protein</fullName>
    </recommendedName>
</protein>
<dbReference type="InterPro" id="IPR039420">
    <property type="entry name" value="WalR-like"/>
</dbReference>
<dbReference type="OrthoDB" id="165980at2"/>
<dbReference type="InterPro" id="IPR011006">
    <property type="entry name" value="CheY-like_superfamily"/>
</dbReference>
<dbReference type="PANTHER" id="PTHR48111:SF1">
    <property type="entry name" value="TWO-COMPONENT RESPONSE REGULATOR ORR33"/>
    <property type="match status" value="1"/>
</dbReference>
<dbReference type="CDD" id="cd00383">
    <property type="entry name" value="trans_reg_C"/>
    <property type="match status" value="1"/>
</dbReference>
<dbReference type="GO" id="GO:0032993">
    <property type="term" value="C:protein-DNA complex"/>
    <property type="evidence" value="ECO:0007669"/>
    <property type="project" value="TreeGrafter"/>
</dbReference>
<evidence type="ECO:0000256" key="5">
    <source>
        <dbReference type="ARBA" id="ARBA00023163"/>
    </source>
</evidence>
<evidence type="ECO:0000259" key="9">
    <source>
        <dbReference type="PROSITE" id="PS51755"/>
    </source>
</evidence>
<feature type="domain" description="OmpR/PhoB-type" evidence="9">
    <location>
        <begin position="123"/>
        <end position="222"/>
    </location>
</feature>
<dbReference type="Gene3D" id="1.10.10.10">
    <property type="entry name" value="Winged helix-like DNA-binding domain superfamily/Winged helix DNA-binding domain"/>
    <property type="match status" value="1"/>
</dbReference>
<keyword evidence="4 7" id="KW-0238">DNA-binding</keyword>
<evidence type="ECO:0000256" key="6">
    <source>
        <dbReference type="PROSITE-ProRule" id="PRU00169"/>
    </source>
</evidence>
<keyword evidence="2" id="KW-0902">Two-component regulatory system</keyword>
<accession>V8C8H9</accession>
<dbReference type="Gene3D" id="3.40.50.2300">
    <property type="match status" value="1"/>
</dbReference>
<dbReference type="HOGENOM" id="CLU_000445_30_4_7"/>
<dbReference type="PROSITE" id="PS51755">
    <property type="entry name" value="OMPR_PHOB"/>
    <property type="match status" value="1"/>
</dbReference>
<keyword evidence="11" id="KW-1185">Reference proteome</keyword>
<evidence type="ECO:0000256" key="4">
    <source>
        <dbReference type="ARBA" id="ARBA00023125"/>
    </source>
</evidence>
<dbReference type="STRING" id="1357400.HMPREF2086_01124"/>
<dbReference type="GO" id="GO:0000976">
    <property type="term" value="F:transcription cis-regulatory region binding"/>
    <property type="evidence" value="ECO:0007669"/>
    <property type="project" value="TreeGrafter"/>
</dbReference>
<evidence type="ECO:0000256" key="2">
    <source>
        <dbReference type="ARBA" id="ARBA00023012"/>
    </source>
</evidence>
<gene>
    <name evidence="10" type="ORF">HMPREF2086_01124</name>
</gene>
<dbReference type="PATRIC" id="fig|1357400.3.peg.1526"/>
<dbReference type="SUPFAM" id="SSF52172">
    <property type="entry name" value="CheY-like"/>
    <property type="match status" value="1"/>
</dbReference>
<evidence type="ECO:0000259" key="8">
    <source>
        <dbReference type="PROSITE" id="PS50110"/>
    </source>
</evidence>
<dbReference type="RefSeq" id="WP_023927850.1">
    <property type="nucleotide sequence ID" value="NZ_KI669454.1"/>
</dbReference>
<dbReference type="Gene3D" id="6.10.250.690">
    <property type="match status" value="1"/>
</dbReference>
<dbReference type="AlphaFoldDB" id="V8C8H9"/>
<evidence type="ECO:0000256" key="3">
    <source>
        <dbReference type="ARBA" id="ARBA00023015"/>
    </source>
</evidence>
<dbReference type="SMART" id="SM00862">
    <property type="entry name" value="Trans_reg_C"/>
    <property type="match status" value="1"/>
</dbReference>
<dbReference type="Pfam" id="PF00486">
    <property type="entry name" value="Trans_reg_C"/>
    <property type="match status" value="1"/>
</dbReference>
<dbReference type="CDD" id="cd17574">
    <property type="entry name" value="REC_OmpR"/>
    <property type="match status" value="1"/>
</dbReference>
<dbReference type="GO" id="GO:0006355">
    <property type="term" value="P:regulation of DNA-templated transcription"/>
    <property type="evidence" value="ECO:0007669"/>
    <property type="project" value="InterPro"/>
</dbReference>
<evidence type="ECO:0000313" key="11">
    <source>
        <dbReference type="Proteomes" id="UP000018731"/>
    </source>
</evidence>
<keyword evidence="1 6" id="KW-0597">Phosphoprotein</keyword>
<keyword evidence="3" id="KW-0805">Transcription regulation</keyword>
<feature type="domain" description="Response regulatory" evidence="8">
    <location>
        <begin position="3"/>
        <end position="118"/>
    </location>
</feature>
<evidence type="ECO:0008006" key="12">
    <source>
        <dbReference type="Google" id="ProtNLM"/>
    </source>
</evidence>
<organism evidence="10 11">
    <name type="scientific">Helicobacter macacae MIT 99-5501</name>
    <dbReference type="NCBI Taxonomy" id="1357400"/>
    <lineage>
        <taxon>Bacteria</taxon>
        <taxon>Pseudomonadati</taxon>
        <taxon>Campylobacterota</taxon>
        <taxon>Epsilonproteobacteria</taxon>
        <taxon>Campylobacterales</taxon>
        <taxon>Helicobacteraceae</taxon>
        <taxon>Helicobacter</taxon>
    </lineage>
</organism>
<dbReference type="PANTHER" id="PTHR48111">
    <property type="entry name" value="REGULATOR OF RPOS"/>
    <property type="match status" value="1"/>
</dbReference>
<keyword evidence="5" id="KW-0804">Transcription</keyword>
<sequence length="222" mass="25143">MSKILLIEDDLEIQGLIKTYLEQANFEVIATASPLEGLEIIKESRNGIELVILDLGLPQMDGLELCKKLRQESKIPIIISSARGDIYNKIQGFDKGADDYLSKPYEPVELIARINALLRRLKPKESAFGPLRIDTQKREVHLDGALLDLTNTEFDILALLIENRLHPISRESIANTISTIHDDSSLRNVDTHIRNLRIKLNDNAKEPKFLQSVWGIGYKFCL</sequence>
<dbReference type="Pfam" id="PF00072">
    <property type="entry name" value="Response_reg"/>
    <property type="match status" value="1"/>
</dbReference>
<proteinExistence type="predicted"/>
<dbReference type="InterPro" id="IPR001789">
    <property type="entry name" value="Sig_transdc_resp-reg_receiver"/>
</dbReference>
<dbReference type="eggNOG" id="COG0745">
    <property type="taxonomic scope" value="Bacteria"/>
</dbReference>